<dbReference type="EMBL" id="CP154834">
    <property type="protein sequence ID" value="XAO76260.1"/>
    <property type="molecule type" value="Genomic_DNA"/>
</dbReference>
<keyword evidence="2" id="KW-1185">Reference proteome</keyword>
<evidence type="ECO:0000313" key="2">
    <source>
        <dbReference type="Proteomes" id="UP001463665"/>
    </source>
</evidence>
<reference evidence="1 2" key="1">
    <citation type="submission" date="2024-04" db="EMBL/GenBank/DDBJ databases">
        <title>Genome sequencing and assembly of rice foliar adapted Chryseobacterium endophyticum OsEnb-ALM-A6.</title>
        <authorList>
            <person name="Kumar S."/>
            <person name="Javed M."/>
            <person name="Chouhan V."/>
            <person name="Charishma K."/>
            <person name="Patel A."/>
            <person name="Kumar M."/>
            <person name="Sahu K.P."/>
            <person name="Kumar A."/>
        </authorList>
    </citation>
    <scope>NUCLEOTIDE SEQUENCE [LARGE SCALE GENOMIC DNA]</scope>
    <source>
        <strain evidence="1 2">OsEnb-ALM-A6</strain>
    </source>
</reference>
<name>A0AAU6WU62_9FLAO</name>
<dbReference type="AlphaFoldDB" id="A0AAU6WU62"/>
<gene>
    <name evidence="1" type="ORF">AAFP95_11075</name>
</gene>
<proteinExistence type="predicted"/>
<accession>A0AAU6WU62</accession>
<sequence>MTRIEFDEIFSSNVNNKTKSKDSELLEIYAYLLEHENFDSDWWNDHHGTNDLMYIIRNCSTNIFEKIKTDIFNWTAYQIELFAQTLNSNDLKDFKVNERIELYLHLFEIQRTDFDLYDAFYYGRNINLSLGSNDLLIRLADRLHYESIECLLNSK</sequence>
<dbReference type="RefSeq" id="WP_294229750.1">
    <property type="nucleotide sequence ID" value="NZ_CP154834.1"/>
</dbReference>
<evidence type="ECO:0000313" key="1">
    <source>
        <dbReference type="EMBL" id="XAO76260.1"/>
    </source>
</evidence>
<organism evidence="1 2">
    <name type="scientific">Chryseobacterium endophyticum</name>
    <dbReference type="NCBI Taxonomy" id="1854762"/>
    <lineage>
        <taxon>Bacteria</taxon>
        <taxon>Pseudomonadati</taxon>
        <taxon>Bacteroidota</taxon>
        <taxon>Flavobacteriia</taxon>
        <taxon>Flavobacteriales</taxon>
        <taxon>Weeksellaceae</taxon>
        <taxon>Chryseobacterium group</taxon>
        <taxon>Chryseobacterium</taxon>
    </lineage>
</organism>
<dbReference type="Proteomes" id="UP001463665">
    <property type="component" value="Chromosome"/>
</dbReference>
<protein>
    <submittedName>
        <fullName evidence="1">Uncharacterized protein</fullName>
    </submittedName>
</protein>